<dbReference type="PANTHER" id="PTHR42951">
    <property type="entry name" value="METALLO-BETA-LACTAMASE DOMAIN-CONTAINING"/>
    <property type="match status" value="1"/>
</dbReference>
<dbReference type="Pfam" id="PF00753">
    <property type="entry name" value="Lactamase_B"/>
    <property type="match status" value="1"/>
</dbReference>
<dbReference type="InterPro" id="IPR036866">
    <property type="entry name" value="RibonucZ/Hydroxyglut_hydro"/>
</dbReference>
<dbReference type="Gene3D" id="3.60.15.10">
    <property type="entry name" value="Ribonuclease Z/Hydroxyacylglutathione hydrolase-like"/>
    <property type="match status" value="1"/>
</dbReference>
<dbReference type="InterPro" id="IPR001279">
    <property type="entry name" value="Metallo-B-lactamas"/>
</dbReference>
<dbReference type="InterPro" id="IPR050855">
    <property type="entry name" value="NDM-1-like"/>
</dbReference>
<dbReference type="SUPFAM" id="SSF56281">
    <property type="entry name" value="Metallo-hydrolase/oxidoreductase"/>
    <property type="match status" value="1"/>
</dbReference>
<dbReference type="RefSeq" id="WP_263234386.1">
    <property type="nucleotide sequence ID" value="NZ_CP106793.1"/>
</dbReference>
<evidence type="ECO:0000313" key="2">
    <source>
        <dbReference type="EMBL" id="UXY24153.1"/>
    </source>
</evidence>
<feature type="domain" description="Metallo-beta-lactamase" evidence="1">
    <location>
        <begin position="16"/>
        <end position="207"/>
    </location>
</feature>
<dbReference type="PANTHER" id="PTHR42951:SF17">
    <property type="entry name" value="METALLO-BETA-LACTAMASE DOMAIN-CONTAINING PROTEIN"/>
    <property type="match status" value="1"/>
</dbReference>
<proteinExistence type="predicted"/>
<dbReference type="Proteomes" id="UP001061298">
    <property type="component" value="Chromosome"/>
</dbReference>
<accession>A0ABY6ECQ2</accession>
<dbReference type="CDD" id="cd07721">
    <property type="entry name" value="yflN-like_MBL-fold"/>
    <property type="match status" value="1"/>
</dbReference>
<evidence type="ECO:0000259" key="1">
    <source>
        <dbReference type="SMART" id="SM00849"/>
    </source>
</evidence>
<reference evidence="2" key="1">
    <citation type="submission" date="2022-10" db="EMBL/GenBank/DDBJ databases">
        <authorList>
            <person name="Mo P."/>
        </authorList>
    </citation>
    <scope>NUCLEOTIDE SEQUENCE</scope>
    <source>
        <strain evidence="2">HUAS 13-4</strain>
    </source>
</reference>
<keyword evidence="3" id="KW-1185">Reference proteome</keyword>
<dbReference type="EMBL" id="CP106793">
    <property type="protein sequence ID" value="UXY24153.1"/>
    <property type="molecule type" value="Genomic_DNA"/>
</dbReference>
<gene>
    <name evidence="2" type="ORF">N8I84_39805</name>
</gene>
<organism evidence="2 3">
    <name type="scientific">Streptomyces cynarae</name>
    <dbReference type="NCBI Taxonomy" id="2981134"/>
    <lineage>
        <taxon>Bacteria</taxon>
        <taxon>Bacillati</taxon>
        <taxon>Actinomycetota</taxon>
        <taxon>Actinomycetes</taxon>
        <taxon>Kitasatosporales</taxon>
        <taxon>Streptomycetaceae</taxon>
        <taxon>Streptomyces</taxon>
    </lineage>
</organism>
<dbReference type="SMART" id="SM00849">
    <property type="entry name" value="Lactamase_B"/>
    <property type="match status" value="1"/>
</dbReference>
<name>A0ABY6ECQ2_9ACTN</name>
<evidence type="ECO:0000313" key="3">
    <source>
        <dbReference type="Proteomes" id="UP001061298"/>
    </source>
</evidence>
<sequence length="227" mass="23708">MSHLAPGVIHIATSKTNNAYLIDGDDGLTLVDVGNGKAVDLLLRTIAELGRDPADLNRIVLTHAHPDHVQGAPALREHTSARVLIHAADAAWLANGRVPVDGRSSPAARRFDQLPVAHWTPFKPDATVEDGELIAGSGGLRVIHTPGHSPGHIALLHEPTRTALVGDAVFHARRLGYGPATFAAEPAARASGAARIPTNVTAVGFGHGTPLTGPGVDAFQAFLAQQR</sequence>
<protein>
    <submittedName>
        <fullName evidence="2">MBL fold metallo-hydrolase</fullName>
    </submittedName>
</protein>